<dbReference type="GO" id="GO:1990116">
    <property type="term" value="P:ribosome-associated ubiquitin-dependent protein catabolic process"/>
    <property type="evidence" value="ECO:0007669"/>
    <property type="project" value="TreeGrafter"/>
</dbReference>
<feature type="domain" description="NFACT protein C-terminal" evidence="9">
    <location>
        <begin position="941"/>
        <end position="1051"/>
    </location>
</feature>
<evidence type="ECO:0000313" key="11">
    <source>
        <dbReference type="Proteomes" id="UP000664169"/>
    </source>
</evidence>
<evidence type="ECO:0000259" key="8">
    <source>
        <dbReference type="Pfam" id="PF05670"/>
    </source>
</evidence>
<feature type="region of interest" description="Disordered" evidence="7">
    <location>
        <begin position="739"/>
        <end position="758"/>
    </location>
</feature>
<evidence type="ECO:0000256" key="4">
    <source>
        <dbReference type="ARBA" id="ARBA00023054"/>
    </source>
</evidence>
<feature type="compositionally biased region" description="Basic residues" evidence="7">
    <location>
        <begin position="848"/>
        <end position="861"/>
    </location>
</feature>
<dbReference type="Proteomes" id="UP000664169">
    <property type="component" value="Unassembled WGS sequence"/>
</dbReference>
<dbReference type="FunFam" id="2.30.310.10:FF:000003">
    <property type="entry name" value="Zinc knuckle domain containing protein"/>
    <property type="match status" value="1"/>
</dbReference>
<evidence type="ECO:0000256" key="2">
    <source>
        <dbReference type="ARBA" id="ARBA00008318"/>
    </source>
</evidence>
<gene>
    <name evidence="10" type="ORF">GOMPHAMPRED_000081</name>
</gene>
<feature type="region of interest" description="Disordered" evidence="7">
    <location>
        <begin position="898"/>
        <end position="938"/>
    </location>
</feature>
<dbReference type="GO" id="GO:0000049">
    <property type="term" value="F:tRNA binding"/>
    <property type="evidence" value="ECO:0007669"/>
    <property type="project" value="TreeGrafter"/>
</dbReference>
<dbReference type="OrthoDB" id="207084at2759"/>
<dbReference type="GO" id="GO:1990112">
    <property type="term" value="C:RQC complex"/>
    <property type="evidence" value="ECO:0007669"/>
    <property type="project" value="TreeGrafter"/>
</dbReference>
<dbReference type="GO" id="GO:0072344">
    <property type="term" value="P:rescue of stalled ribosome"/>
    <property type="evidence" value="ECO:0007669"/>
    <property type="project" value="TreeGrafter"/>
</dbReference>
<dbReference type="Pfam" id="PF05833">
    <property type="entry name" value="NFACT_N"/>
    <property type="match status" value="1"/>
</dbReference>
<dbReference type="Pfam" id="PF05670">
    <property type="entry name" value="NFACT-R_1"/>
    <property type="match status" value="1"/>
</dbReference>
<keyword evidence="3" id="KW-0963">Cytoplasm</keyword>
<evidence type="ECO:0000256" key="3">
    <source>
        <dbReference type="ARBA" id="ARBA00022490"/>
    </source>
</evidence>
<accession>A0A8H3HUM4</accession>
<dbReference type="Gene3D" id="2.30.310.10">
    <property type="entry name" value="ibrinogen binding protein from staphylococcus aureus domain"/>
    <property type="match status" value="1"/>
</dbReference>
<feature type="coiled-coil region" evidence="6">
    <location>
        <begin position="337"/>
        <end position="368"/>
    </location>
</feature>
<feature type="compositionally biased region" description="Gly residues" evidence="7">
    <location>
        <begin position="1068"/>
        <end position="1079"/>
    </location>
</feature>
<dbReference type="GO" id="GO:0043023">
    <property type="term" value="F:ribosomal large subunit binding"/>
    <property type="evidence" value="ECO:0007669"/>
    <property type="project" value="TreeGrafter"/>
</dbReference>
<feature type="compositionally biased region" description="Acidic residues" evidence="7">
    <location>
        <begin position="808"/>
        <end position="819"/>
    </location>
</feature>
<evidence type="ECO:0000256" key="6">
    <source>
        <dbReference type="SAM" id="Coils"/>
    </source>
</evidence>
<feature type="region of interest" description="Disordered" evidence="7">
    <location>
        <begin position="802"/>
        <end position="864"/>
    </location>
</feature>
<dbReference type="PANTHER" id="PTHR15239">
    <property type="entry name" value="NUCLEAR EXPORT MEDIATOR FACTOR NEMF"/>
    <property type="match status" value="1"/>
</dbReference>
<comment type="subcellular location">
    <subcellularLocation>
        <location evidence="1">Cytoplasm</location>
    </subcellularLocation>
</comment>
<evidence type="ECO:0000313" key="10">
    <source>
        <dbReference type="EMBL" id="CAF9903067.1"/>
    </source>
</evidence>
<dbReference type="InterPro" id="IPR008532">
    <property type="entry name" value="NFACT_RNA-bd"/>
</dbReference>
<organism evidence="10 11">
    <name type="scientific">Gomphillus americanus</name>
    <dbReference type="NCBI Taxonomy" id="1940652"/>
    <lineage>
        <taxon>Eukaryota</taxon>
        <taxon>Fungi</taxon>
        <taxon>Dikarya</taxon>
        <taxon>Ascomycota</taxon>
        <taxon>Pezizomycotina</taxon>
        <taxon>Lecanoromycetes</taxon>
        <taxon>OSLEUM clade</taxon>
        <taxon>Ostropomycetidae</taxon>
        <taxon>Ostropales</taxon>
        <taxon>Graphidaceae</taxon>
        <taxon>Gomphilloideae</taxon>
        <taxon>Gomphillus</taxon>
    </lineage>
</organism>
<feature type="compositionally biased region" description="Polar residues" evidence="7">
    <location>
        <begin position="697"/>
        <end position="718"/>
    </location>
</feature>
<comment type="similarity">
    <text evidence="2">Belongs to the NEMF family.</text>
</comment>
<keyword evidence="11" id="KW-1185">Reference proteome</keyword>
<comment type="caution">
    <text evidence="10">The sequence shown here is derived from an EMBL/GenBank/DDBJ whole genome shotgun (WGS) entry which is preliminary data.</text>
</comment>
<dbReference type="AlphaFoldDB" id="A0A8H3HUM4"/>
<evidence type="ECO:0000256" key="1">
    <source>
        <dbReference type="ARBA" id="ARBA00004496"/>
    </source>
</evidence>
<feature type="region of interest" description="Disordered" evidence="7">
    <location>
        <begin position="448"/>
        <end position="470"/>
    </location>
</feature>
<reference evidence="10" key="1">
    <citation type="submission" date="2021-03" db="EMBL/GenBank/DDBJ databases">
        <authorList>
            <person name="Tagirdzhanova G."/>
        </authorList>
    </citation>
    <scope>NUCLEOTIDE SEQUENCE</scope>
</reference>
<feature type="compositionally biased region" description="Polar residues" evidence="7">
    <location>
        <begin position="823"/>
        <end position="843"/>
    </location>
</feature>
<feature type="compositionally biased region" description="Polar residues" evidence="7">
    <location>
        <begin position="773"/>
        <end position="785"/>
    </location>
</feature>
<proteinExistence type="inferred from homology"/>
<dbReference type="InterPro" id="IPR021846">
    <property type="entry name" value="NFACT-C"/>
</dbReference>
<protein>
    <recommendedName>
        <fullName evidence="5">Ribosome quality control complex subunit 2</fullName>
    </recommendedName>
</protein>
<feature type="domain" description="NFACT RNA-binding" evidence="8">
    <location>
        <begin position="548"/>
        <end position="661"/>
    </location>
</feature>
<dbReference type="InterPro" id="IPR051608">
    <property type="entry name" value="RQC_Subunit_NEMF"/>
</dbReference>
<feature type="region of interest" description="Disordered" evidence="7">
    <location>
        <begin position="763"/>
        <end position="790"/>
    </location>
</feature>
<dbReference type="Pfam" id="PF11923">
    <property type="entry name" value="NFACT-C"/>
    <property type="match status" value="1"/>
</dbReference>
<feature type="compositionally biased region" description="Basic and acidic residues" evidence="7">
    <location>
        <begin position="918"/>
        <end position="927"/>
    </location>
</feature>
<sequence length="1086" mass="121338">MKQRFSSLDVKVLAAELRRSLLTLRVSNIYDLSSRIFLLKFAKPSHREQLLVDSGFRCHLTQFARATAATPSAFVARLRKFLKTRRVTEVRQVGTDRVLEIVFSDGLYRLFLEFYAGGNIILTNRELNVLACLRVVSVEEGEEVRVGGNYMLETRQNINGVPDITEPRVRAGLETVINQTKLNEESGKKVKKRKTRASDALRKALAGSLNELPPSLLEHAFKKKGYDASIPIQDVLDHESQMETLLEVLRFAREVVDTAISMEGGKGYIVAKLSNPKDPTSEVQDGEKENMDLMYEDFQPFRPSQFESDENVQILEFDGFNATVDEFFSSIESQKLDSRLHERKEHARRKLENARQDHERRLGGLQQVQELNVLKAQAIEANLQRVQEATIAVNGLIAQGMDWMEIGRLVEMEQVKHNPVAEIIRLPLKLYENTVTLRLYQAEIELEDEGYDTDSEPDDSDGETDIQKTDNIPQALDVDIDLALSPWSNARQYYEQKRTAADKEQKTLQASEKALKSTEKKIAADLKKGLKEEKEVLRQVRKQFWFEKFYYFLSSEGYLVLAGKDVQQSEILYKRYLSKGDAYIHAELDGAASVIIKNKSGSASSPIPPSTLTQAGAFCVATSSAWVSKAIMAAWWVNAEQVSKIAPTGEYLGPGLFVVKGQKNFLLPAQLLLGFGVLFKLDDASLTRHTKHRVQDVATNESVEQGTITSRQPDSINSAGHAESDVDNDSEEEIIDHTVLNAPNDDNSGHDSEAEDENAYSNPLQADFHNSSHRQSTTEEGSPSESVDGAVQETAGTPAIEAAKSEQEDVSNDEQDLELESLVSGSSQQHQTTATSIASSIKGTPQVRGKHGKKAKMKAKYAHQDEEDRALALRLLGSKAGQENKQAEVEKKVNRQLEEQAAKERRKQQHAQTQTEGKASEKERQQRIDQGTESMNPEEIDEMNMLESYVGTPLPGDEVLDALVVCAPWDTLGSRLKWRVKLQPGTQKKGKAVREILDYWKRQIADREKKRLPDVDDERYAEEKTARREGELIKSLRDVEVIGVVPVMKLRNMITGAGSSANDKGKGGKGTGKGGNRGGRGSKKAK</sequence>
<evidence type="ECO:0000256" key="5">
    <source>
        <dbReference type="ARBA" id="ARBA00070414"/>
    </source>
</evidence>
<feature type="coiled-coil region" evidence="6">
    <location>
        <begin position="501"/>
        <end position="543"/>
    </location>
</feature>
<dbReference type="EMBL" id="CAJPDQ010000001">
    <property type="protein sequence ID" value="CAF9903067.1"/>
    <property type="molecule type" value="Genomic_DNA"/>
</dbReference>
<keyword evidence="4 6" id="KW-0175">Coiled coil</keyword>
<name>A0A8H3HUM4_9LECA</name>
<feature type="compositionally biased region" description="Acidic residues" evidence="7">
    <location>
        <begin position="448"/>
        <end position="464"/>
    </location>
</feature>
<evidence type="ECO:0000256" key="7">
    <source>
        <dbReference type="SAM" id="MobiDB-lite"/>
    </source>
</evidence>
<feature type="region of interest" description="Disordered" evidence="7">
    <location>
        <begin position="1053"/>
        <end position="1086"/>
    </location>
</feature>
<evidence type="ECO:0000259" key="9">
    <source>
        <dbReference type="Pfam" id="PF11923"/>
    </source>
</evidence>
<dbReference type="GO" id="GO:0005737">
    <property type="term" value="C:cytoplasm"/>
    <property type="evidence" value="ECO:0007669"/>
    <property type="project" value="UniProtKB-SubCell"/>
</dbReference>
<feature type="region of interest" description="Disordered" evidence="7">
    <location>
        <begin position="693"/>
        <end position="730"/>
    </location>
</feature>
<dbReference type="PANTHER" id="PTHR15239:SF6">
    <property type="entry name" value="RIBOSOME QUALITY CONTROL COMPLEX SUBUNIT NEMF"/>
    <property type="match status" value="1"/>
</dbReference>